<dbReference type="InterPro" id="IPR047242">
    <property type="entry name" value="CDC5L/Cef1"/>
</dbReference>
<dbReference type="OrthoDB" id="1410009at2759"/>
<proteinExistence type="predicted"/>
<keyword evidence="5" id="KW-1185">Reference proteome</keyword>
<evidence type="ECO:0000256" key="1">
    <source>
        <dbReference type="ARBA" id="ARBA00023125"/>
    </source>
</evidence>
<keyword evidence="1" id="KW-0238">DNA-binding</keyword>
<dbReference type="GO" id="GO:0000398">
    <property type="term" value="P:mRNA splicing, via spliceosome"/>
    <property type="evidence" value="ECO:0007669"/>
    <property type="project" value="InterPro"/>
</dbReference>
<feature type="compositionally biased region" description="Basic and acidic residues" evidence="3">
    <location>
        <begin position="112"/>
        <end position="132"/>
    </location>
</feature>
<reference evidence="4" key="1">
    <citation type="submission" date="2019-11" db="EMBL/GenBank/DDBJ databases">
        <authorList>
            <person name="Liu Y."/>
            <person name="Hou J."/>
            <person name="Li T.-Q."/>
            <person name="Guan C.-H."/>
            <person name="Wu X."/>
            <person name="Wu H.-Z."/>
            <person name="Ling F."/>
            <person name="Zhang R."/>
            <person name="Shi X.-G."/>
            <person name="Ren J.-P."/>
            <person name="Chen E.-F."/>
            <person name="Sun J.-M."/>
        </authorList>
    </citation>
    <scope>NUCLEOTIDE SEQUENCE</scope>
    <source>
        <strain evidence="4">Adult_tree_wgs_1</strain>
        <tissue evidence="4">Leaves</tissue>
    </source>
</reference>
<protein>
    <submittedName>
        <fullName evidence="4">Uncharacterized protein</fullName>
    </submittedName>
</protein>
<dbReference type="PANTHER" id="PTHR45885">
    <property type="entry name" value="CELL DIVISION CYCLE 5-LIKE PROTEIN"/>
    <property type="match status" value="1"/>
</dbReference>
<evidence type="ECO:0000256" key="2">
    <source>
        <dbReference type="ARBA" id="ARBA00023242"/>
    </source>
</evidence>
<comment type="caution">
    <text evidence="4">The sequence shown here is derived from an EMBL/GenBank/DDBJ whole genome shotgun (WGS) entry which is preliminary data.</text>
</comment>
<dbReference type="InterPro" id="IPR009057">
    <property type="entry name" value="Homeodomain-like_sf"/>
</dbReference>
<dbReference type="Proteomes" id="UP000626092">
    <property type="component" value="Unassembled WGS sequence"/>
</dbReference>
<dbReference type="EMBL" id="WJXA01000005">
    <property type="protein sequence ID" value="KAF7143204.1"/>
    <property type="molecule type" value="Genomic_DNA"/>
</dbReference>
<gene>
    <name evidence="4" type="ORF">RHSIM_Rhsim05G0215100</name>
</gene>
<evidence type="ECO:0000256" key="3">
    <source>
        <dbReference type="SAM" id="MobiDB-lite"/>
    </source>
</evidence>
<feature type="region of interest" description="Disordered" evidence="3">
    <location>
        <begin position="112"/>
        <end position="139"/>
    </location>
</feature>
<dbReference type="GO" id="GO:0000974">
    <property type="term" value="C:Prp19 complex"/>
    <property type="evidence" value="ECO:0007669"/>
    <property type="project" value="InterPro"/>
</dbReference>
<dbReference type="GO" id="GO:0003677">
    <property type="term" value="F:DNA binding"/>
    <property type="evidence" value="ECO:0007669"/>
    <property type="project" value="UniProtKB-KW"/>
</dbReference>
<name>A0A834GXI4_RHOSS</name>
<dbReference type="SUPFAM" id="SSF46689">
    <property type="entry name" value="Homeodomain-like"/>
    <property type="match status" value="1"/>
</dbReference>
<sequence length="262" mass="29534">MAKTARFSSVLKRRVDQLLESGNESTRETKQGMALQLRLLHSLQFEEQGRGICAIRWDIGKVVKTEWTREGRRRRRAAGQWRTIAPIVGRTASQCLERYEKSLDAACAKNENYKAGDDPRKLHPGDMTRPPESKPACPDTVDMDGDEKEMLQLPQAWLANTRGKKAKRKARGSNLKRPEGLASLQKRRELKAAGIHTCLVTFLMIINQVVQPKFPNTVGNLEGERRVDAEARLRKRDIAGTSFSRAGTTIRYNASSNAYRSS</sequence>
<accession>A0A834GXI4</accession>
<dbReference type="GO" id="GO:0005681">
    <property type="term" value="C:spliceosomal complex"/>
    <property type="evidence" value="ECO:0007669"/>
    <property type="project" value="TreeGrafter"/>
</dbReference>
<evidence type="ECO:0000313" key="5">
    <source>
        <dbReference type="Proteomes" id="UP000626092"/>
    </source>
</evidence>
<evidence type="ECO:0000313" key="4">
    <source>
        <dbReference type="EMBL" id="KAF7143204.1"/>
    </source>
</evidence>
<dbReference type="PANTHER" id="PTHR45885:SF1">
    <property type="entry name" value="CELL DIVISION CYCLE 5-LIKE PROTEIN"/>
    <property type="match status" value="1"/>
</dbReference>
<dbReference type="AlphaFoldDB" id="A0A834GXI4"/>
<organism evidence="4 5">
    <name type="scientific">Rhododendron simsii</name>
    <name type="common">Sims's rhododendron</name>
    <dbReference type="NCBI Taxonomy" id="118357"/>
    <lineage>
        <taxon>Eukaryota</taxon>
        <taxon>Viridiplantae</taxon>
        <taxon>Streptophyta</taxon>
        <taxon>Embryophyta</taxon>
        <taxon>Tracheophyta</taxon>
        <taxon>Spermatophyta</taxon>
        <taxon>Magnoliopsida</taxon>
        <taxon>eudicotyledons</taxon>
        <taxon>Gunneridae</taxon>
        <taxon>Pentapetalae</taxon>
        <taxon>asterids</taxon>
        <taxon>Ericales</taxon>
        <taxon>Ericaceae</taxon>
        <taxon>Ericoideae</taxon>
        <taxon>Rhodoreae</taxon>
        <taxon>Rhododendron</taxon>
    </lineage>
</organism>
<keyword evidence="2" id="KW-0539">Nucleus</keyword>